<feature type="compositionally biased region" description="Basic residues" evidence="1">
    <location>
        <begin position="27"/>
        <end position="42"/>
    </location>
</feature>
<feature type="region of interest" description="Disordered" evidence="1">
    <location>
        <begin position="25"/>
        <end position="54"/>
    </location>
</feature>
<evidence type="ECO:0000313" key="3">
    <source>
        <dbReference type="Proteomes" id="UP000054337"/>
    </source>
</evidence>
<gene>
    <name evidence="2" type="ORF">COCVIDRAFT_17887</name>
</gene>
<sequence length="110" mass="12154">MEDLAERVEGVECGRECLDVLSNERRKLPRSAKSKSSSRRAGGRQDHGRALAAAKAASRLVRRLSLRPWEDGGMGTWGHGGIYVDKEGKMRRCKDEELSSPRPDQTTACA</sequence>
<accession>W7ECV1</accession>
<dbReference type="AlphaFoldDB" id="W7ECV1"/>
<proteinExistence type="predicted"/>
<name>W7ECV1_BIPV3</name>
<keyword evidence="3" id="KW-1185">Reference proteome</keyword>
<reference evidence="2 3" key="1">
    <citation type="journal article" date="2013" name="PLoS Genet.">
        <title>Comparative genome structure, secondary metabolite, and effector coding capacity across Cochliobolus pathogens.</title>
        <authorList>
            <person name="Condon B.J."/>
            <person name="Leng Y."/>
            <person name="Wu D."/>
            <person name="Bushley K.E."/>
            <person name="Ohm R.A."/>
            <person name="Otillar R."/>
            <person name="Martin J."/>
            <person name="Schackwitz W."/>
            <person name="Grimwood J."/>
            <person name="MohdZainudin N."/>
            <person name="Xue C."/>
            <person name="Wang R."/>
            <person name="Manning V.A."/>
            <person name="Dhillon B."/>
            <person name="Tu Z.J."/>
            <person name="Steffenson B.J."/>
            <person name="Salamov A."/>
            <person name="Sun H."/>
            <person name="Lowry S."/>
            <person name="LaButti K."/>
            <person name="Han J."/>
            <person name="Copeland A."/>
            <person name="Lindquist E."/>
            <person name="Barry K."/>
            <person name="Schmutz J."/>
            <person name="Baker S.E."/>
            <person name="Ciuffetti L.M."/>
            <person name="Grigoriev I.V."/>
            <person name="Zhong S."/>
            <person name="Turgeon B.G."/>
        </authorList>
    </citation>
    <scope>NUCLEOTIDE SEQUENCE [LARGE SCALE GENOMIC DNA]</scope>
    <source>
        <strain evidence="2 3">FI3</strain>
    </source>
</reference>
<evidence type="ECO:0000313" key="2">
    <source>
        <dbReference type="EMBL" id="EUN24829.1"/>
    </source>
</evidence>
<evidence type="ECO:0000256" key="1">
    <source>
        <dbReference type="SAM" id="MobiDB-lite"/>
    </source>
</evidence>
<dbReference type="RefSeq" id="XP_014554362.1">
    <property type="nucleotide sequence ID" value="XM_014698876.1"/>
</dbReference>
<dbReference type="HOGENOM" id="CLU_2170627_0_0_1"/>
<dbReference type="Proteomes" id="UP000054337">
    <property type="component" value="Unassembled WGS sequence"/>
</dbReference>
<dbReference type="GeneID" id="26252083"/>
<organism evidence="2 3">
    <name type="scientific">Bipolaris victoriae (strain FI3)</name>
    <name type="common">Victoria blight of oats agent</name>
    <name type="synonym">Cochliobolus victoriae</name>
    <dbReference type="NCBI Taxonomy" id="930091"/>
    <lineage>
        <taxon>Eukaryota</taxon>
        <taxon>Fungi</taxon>
        <taxon>Dikarya</taxon>
        <taxon>Ascomycota</taxon>
        <taxon>Pezizomycotina</taxon>
        <taxon>Dothideomycetes</taxon>
        <taxon>Pleosporomycetidae</taxon>
        <taxon>Pleosporales</taxon>
        <taxon>Pleosporineae</taxon>
        <taxon>Pleosporaceae</taxon>
        <taxon>Bipolaris</taxon>
    </lineage>
</organism>
<feature type="region of interest" description="Disordered" evidence="1">
    <location>
        <begin position="91"/>
        <end position="110"/>
    </location>
</feature>
<protein>
    <submittedName>
        <fullName evidence="2">Uncharacterized protein</fullName>
    </submittedName>
</protein>
<dbReference type="EMBL" id="KI968761">
    <property type="protein sequence ID" value="EUN24829.1"/>
    <property type="molecule type" value="Genomic_DNA"/>
</dbReference>